<dbReference type="InterPro" id="IPR025948">
    <property type="entry name" value="HTH-like_dom"/>
</dbReference>
<dbReference type="GO" id="GO:0015074">
    <property type="term" value="P:DNA integration"/>
    <property type="evidence" value="ECO:0007669"/>
    <property type="project" value="InterPro"/>
</dbReference>
<dbReference type="InterPro" id="IPR001584">
    <property type="entry name" value="Integrase_cat-core"/>
</dbReference>
<organism evidence="2 3">
    <name type="scientific">Fluviibacter phosphoraccumulans</name>
    <dbReference type="NCBI Taxonomy" id="1751046"/>
    <lineage>
        <taxon>Bacteria</taxon>
        <taxon>Pseudomonadati</taxon>
        <taxon>Pseudomonadota</taxon>
        <taxon>Betaproteobacteria</taxon>
        <taxon>Rhodocyclales</taxon>
        <taxon>Fluviibacteraceae</taxon>
        <taxon>Fluviibacter</taxon>
    </lineage>
</organism>
<dbReference type="InterPro" id="IPR048020">
    <property type="entry name" value="Transpos_IS3"/>
</dbReference>
<dbReference type="GO" id="GO:0003676">
    <property type="term" value="F:nucleic acid binding"/>
    <property type="evidence" value="ECO:0007669"/>
    <property type="project" value="InterPro"/>
</dbReference>
<dbReference type="PROSITE" id="PS50994">
    <property type="entry name" value="INTEGRASE"/>
    <property type="match status" value="1"/>
</dbReference>
<dbReference type="PANTHER" id="PTHR46889:SF4">
    <property type="entry name" value="TRANSPOSASE INSO FOR INSERTION SEQUENCE ELEMENT IS911B-RELATED"/>
    <property type="match status" value="1"/>
</dbReference>
<name>A0A7R6TNL5_9RHOO</name>
<dbReference type="Proteomes" id="UP000463961">
    <property type="component" value="Chromosome"/>
</dbReference>
<reference evidence="3" key="1">
    <citation type="submission" date="2020-01" db="EMBL/GenBank/DDBJ databases">
        <title>Phosphoaccumulans saitamaens gen. nov., sp. nov., a polyphosphate accumulating bacterium isolated from surface river water.</title>
        <authorList>
            <person name="Watanabe K."/>
            <person name="Suda W."/>
        </authorList>
    </citation>
    <scope>NUCLEOTIDE SEQUENCE [LARGE SCALE GENOMIC DNA]</scope>
    <source>
        <strain evidence="3">ICHIAU1</strain>
    </source>
</reference>
<protein>
    <submittedName>
        <fullName evidence="2">Transposase</fullName>
    </submittedName>
</protein>
<feature type="domain" description="Integrase catalytic" evidence="1">
    <location>
        <begin position="104"/>
        <end position="267"/>
    </location>
</feature>
<dbReference type="Pfam" id="PF13333">
    <property type="entry name" value="rve_2"/>
    <property type="match status" value="1"/>
</dbReference>
<dbReference type="Pfam" id="PF00665">
    <property type="entry name" value="rve"/>
    <property type="match status" value="1"/>
</dbReference>
<dbReference type="InterPro" id="IPR012337">
    <property type="entry name" value="RNaseH-like_sf"/>
</dbReference>
<dbReference type="AlphaFoldDB" id="A0A7R6TNL5"/>
<proteinExistence type="predicted"/>
<dbReference type="SUPFAM" id="SSF53098">
    <property type="entry name" value="Ribonuclease H-like"/>
    <property type="match status" value="1"/>
</dbReference>
<evidence type="ECO:0000313" key="3">
    <source>
        <dbReference type="Proteomes" id="UP000463961"/>
    </source>
</evidence>
<dbReference type="Gene3D" id="3.30.420.10">
    <property type="entry name" value="Ribonuclease H-like superfamily/Ribonuclease H"/>
    <property type="match status" value="1"/>
</dbReference>
<sequence length="269" mass="31578">MCRALKVHRSGYYAWKAVPLSQRALEDERLLIEIRRSYDDSYGIYGSPRIHRDLREMGYRCGEKRVARLMSEAKLKSVRGYKKPRHHSGKPAITAPNRLSQQFTMPKPDAAWVTDITYIRTYEGWLYLAVVIDLYSRTVIGWSMKPTMKTDIVLDALLMAIWRRKHKHPVIIHSDQGSQFASDDFARWCKDNRLIPSMSRRGNCYDNAVAESFFSSLKKEIIKKKIYATRQDAQSEIFEYIEVFYNRKRRHCHLNQLSPMAFELLQFGS</sequence>
<keyword evidence="3" id="KW-1185">Reference proteome</keyword>
<dbReference type="InterPro" id="IPR036397">
    <property type="entry name" value="RNaseH_sf"/>
</dbReference>
<gene>
    <name evidence="2" type="ORF">ICHIAU1_19800</name>
</gene>
<dbReference type="EMBL" id="AP022345">
    <property type="protein sequence ID" value="BBU69697.1"/>
    <property type="molecule type" value="Genomic_DNA"/>
</dbReference>
<dbReference type="PANTHER" id="PTHR46889">
    <property type="entry name" value="TRANSPOSASE INSF FOR INSERTION SEQUENCE IS3B-RELATED"/>
    <property type="match status" value="1"/>
</dbReference>
<dbReference type="NCBIfam" id="NF033516">
    <property type="entry name" value="transpos_IS3"/>
    <property type="match status" value="1"/>
</dbReference>
<dbReference type="Pfam" id="PF13276">
    <property type="entry name" value="HTH_21"/>
    <property type="match status" value="1"/>
</dbReference>
<accession>A0A7R6TNL5</accession>
<evidence type="ECO:0000313" key="2">
    <source>
        <dbReference type="EMBL" id="BBU69697.1"/>
    </source>
</evidence>
<dbReference type="InterPro" id="IPR050900">
    <property type="entry name" value="Transposase_IS3/IS150/IS904"/>
</dbReference>
<evidence type="ECO:0000259" key="1">
    <source>
        <dbReference type="PROSITE" id="PS50994"/>
    </source>
</evidence>